<dbReference type="Gene3D" id="3.40.50.1390">
    <property type="entry name" value="Resolvase, N-terminal catalytic domain"/>
    <property type="match status" value="1"/>
</dbReference>
<organism evidence="4 5">
    <name type="scientific">[Eubacterium] siraeum</name>
    <dbReference type="NCBI Taxonomy" id="39492"/>
    <lineage>
        <taxon>Bacteria</taxon>
        <taxon>Bacillati</taxon>
        <taxon>Bacillota</taxon>
        <taxon>Clostridia</taxon>
        <taxon>Eubacteriales</taxon>
        <taxon>Oscillospiraceae</taxon>
        <taxon>Oscillospiraceae incertae sedis</taxon>
    </lineage>
</organism>
<dbReference type="AlphaFoldDB" id="A0AAW6D5J0"/>
<dbReference type="GO" id="GO:0003677">
    <property type="term" value="F:DNA binding"/>
    <property type="evidence" value="ECO:0007669"/>
    <property type="project" value="InterPro"/>
</dbReference>
<evidence type="ECO:0000313" key="4">
    <source>
        <dbReference type="EMBL" id="MDB8004000.1"/>
    </source>
</evidence>
<accession>A0AAW6D5J0</accession>
<feature type="domain" description="Resolvase/invertase-type recombinase catalytic" evidence="2">
    <location>
        <begin position="19"/>
        <end position="166"/>
    </location>
</feature>
<dbReference type="CDD" id="cd00338">
    <property type="entry name" value="Ser_Recombinase"/>
    <property type="match status" value="1"/>
</dbReference>
<dbReference type="Proteomes" id="UP001210809">
    <property type="component" value="Unassembled WGS sequence"/>
</dbReference>
<evidence type="ECO:0000313" key="5">
    <source>
        <dbReference type="Proteomes" id="UP001210809"/>
    </source>
</evidence>
<dbReference type="InterPro" id="IPR036162">
    <property type="entry name" value="Resolvase-like_N_sf"/>
</dbReference>
<evidence type="ECO:0000259" key="2">
    <source>
        <dbReference type="PROSITE" id="PS51736"/>
    </source>
</evidence>
<dbReference type="PROSITE" id="PS51736">
    <property type="entry name" value="RECOMBINASES_3"/>
    <property type="match status" value="1"/>
</dbReference>
<dbReference type="Pfam" id="PF13408">
    <property type="entry name" value="Zn_ribbon_recom"/>
    <property type="match status" value="1"/>
</dbReference>
<dbReference type="GO" id="GO:0000150">
    <property type="term" value="F:DNA strand exchange activity"/>
    <property type="evidence" value="ECO:0007669"/>
    <property type="project" value="InterPro"/>
</dbReference>
<dbReference type="Pfam" id="PF07508">
    <property type="entry name" value="Recombinase"/>
    <property type="match status" value="1"/>
</dbReference>
<dbReference type="InterPro" id="IPR038109">
    <property type="entry name" value="DNA_bind_recomb_sf"/>
</dbReference>
<dbReference type="SMART" id="SM00857">
    <property type="entry name" value="Resolvase"/>
    <property type="match status" value="1"/>
</dbReference>
<dbReference type="InterPro" id="IPR011109">
    <property type="entry name" value="DNA_bind_recombinase_dom"/>
</dbReference>
<dbReference type="Gene3D" id="3.90.1750.20">
    <property type="entry name" value="Putative Large Serine Recombinase, Chain B, Domain 2"/>
    <property type="match status" value="1"/>
</dbReference>
<feature type="region of interest" description="Disordered" evidence="1">
    <location>
        <begin position="412"/>
        <end position="433"/>
    </location>
</feature>
<gene>
    <name evidence="4" type="ORF">PNE09_07950</name>
</gene>
<dbReference type="PROSITE" id="PS51737">
    <property type="entry name" value="RECOMBINASE_DNA_BIND"/>
    <property type="match status" value="1"/>
</dbReference>
<evidence type="ECO:0000259" key="3">
    <source>
        <dbReference type="PROSITE" id="PS51737"/>
    </source>
</evidence>
<dbReference type="PANTHER" id="PTHR30461">
    <property type="entry name" value="DNA-INVERTASE FROM LAMBDOID PROPHAGE"/>
    <property type="match status" value="1"/>
</dbReference>
<comment type="caution">
    <text evidence="4">The sequence shown here is derived from an EMBL/GenBank/DDBJ whole genome shotgun (WGS) entry which is preliminary data.</text>
</comment>
<name>A0AAW6D5J0_9FIRM</name>
<dbReference type="InterPro" id="IPR025827">
    <property type="entry name" value="Zn_ribbon_recom_dom"/>
</dbReference>
<sequence length="433" mass="49650">MSGKITIVSKPPKLERKKRVAAYARVSSGKDAMLHSLSAQVSYYSDLIQNHGDWLYTGVYSDEAKTGTKDSRAGFQNLVADCRAGKIDMVITKSISRFARNTVTLLQTVREFKALGVDIYFEEQNIHTISGDGELMMTILASYAQEESRSASENQKWRIKRSFESGIPWDRTLMGYRMENEHYVIVPREAEIVRRIYNEYLSGSGYQLIAKRLNEEGVPSRFGGKWNQSAVSRILSNHTYTGNLLLQKTFRENHITKRKIFNNGELPKYLAEESHEAIVDEKTFQAVQEEKSRRAARFNKKSVPKKTYPFSSLMVCDNCGKNYRRKITKTGAVWVCGTYNSLGKAACASKQIPESTLQQVTADVLGQNDFTHEWLCHRIQHIRVCNDNTLIFYFKDGSEITRIWKDRSRSQSWTDEMKEAARQKTLERSKHNA</sequence>
<proteinExistence type="predicted"/>
<dbReference type="Pfam" id="PF00239">
    <property type="entry name" value="Resolvase"/>
    <property type="match status" value="1"/>
</dbReference>
<dbReference type="EMBL" id="JAQLXW010000009">
    <property type="protein sequence ID" value="MDB8004000.1"/>
    <property type="molecule type" value="Genomic_DNA"/>
</dbReference>
<protein>
    <submittedName>
        <fullName evidence="4">Recombinase family protein</fullName>
    </submittedName>
</protein>
<evidence type="ECO:0000256" key="1">
    <source>
        <dbReference type="SAM" id="MobiDB-lite"/>
    </source>
</evidence>
<dbReference type="SUPFAM" id="SSF53041">
    <property type="entry name" value="Resolvase-like"/>
    <property type="match status" value="1"/>
</dbReference>
<reference evidence="4" key="1">
    <citation type="submission" date="2023-01" db="EMBL/GenBank/DDBJ databases">
        <title>Human gut microbiome strain richness.</title>
        <authorList>
            <person name="Chen-Liaw A."/>
        </authorList>
    </citation>
    <scope>NUCLEOTIDE SEQUENCE</scope>
    <source>
        <strain evidence="4">1001283st1_G1_1001283B150217_161031</strain>
    </source>
</reference>
<feature type="domain" description="Recombinase" evidence="3">
    <location>
        <begin position="173"/>
        <end position="297"/>
    </location>
</feature>
<dbReference type="InterPro" id="IPR050639">
    <property type="entry name" value="SSR_resolvase"/>
</dbReference>
<dbReference type="PANTHER" id="PTHR30461:SF23">
    <property type="entry name" value="DNA RECOMBINASE-RELATED"/>
    <property type="match status" value="1"/>
</dbReference>
<dbReference type="InterPro" id="IPR006119">
    <property type="entry name" value="Resolv_N"/>
</dbReference>